<dbReference type="Proteomes" id="UP000642819">
    <property type="component" value="Unassembled WGS sequence"/>
</dbReference>
<dbReference type="EMBL" id="BMXK01000016">
    <property type="protein sequence ID" value="GHD13136.1"/>
    <property type="molecule type" value="Genomic_DNA"/>
</dbReference>
<reference evidence="2" key="1">
    <citation type="journal article" date="2019" name="Int. J. Syst. Evol. Microbiol.">
        <title>The Global Catalogue of Microorganisms (GCM) 10K type strain sequencing project: providing services to taxonomists for standard genome sequencing and annotation.</title>
        <authorList>
            <consortium name="The Broad Institute Genomics Platform"/>
            <consortium name="The Broad Institute Genome Sequencing Center for Infectious Disease"/>
            <person name="Wu L."/>
            <person name="Ma J."/>
        </authorList>
    </citation>
    <scope>NUCLEOTIDE SEQUENCE [LARGE SCALE GENOMIC DNA]</scope>
    <source>
        <strain evidence="2">KCTC 19466</strain>
    </source>
</reference>
<organism evidence="1 2">
    <name type="scientific">Zhihengliuella salsuginis</name>
    <dbReference type="NCBI Taxonomy" id="578222"/>
    <lineage>
        <taxon>Bacteria</taxon>
        <taxon>Bacillati</taxon>
        <taxon>Actinomycetota</taxon>
        <taxon>Actinomycetes</taxon>
        <taxon>Micrococcales</taxon>
        <taxon>Micrococcaceae</taxon>
        <taxon>Zhihengliuella</taxon>
    </lineage>
</organism>
<proteinExistence type="predicted"/>
<sequence>MGVEGFHLGALEGGQLRLVVLGEDAEDLGEDLHAVLDVGAEVAQQLKAAGLLREETEFHWLDRRCDARGAIVNIIRAGSDPRSPIRRIEIRLSVAIGHAGGVNGAEPGTPLGGRPLEAAYC</sequence>
<evidence type="ECO:0000313" key="1">
    <source>
        <dbReference type="EMBL" id="GHD13136.1"/>
    </source>
</evidence>
<protein>
    <submittedName>
        <fullName evidence="1">Uncharacterized protein</fullName>
    </submittedName>
</protein>
<evidence type="ECO:0000313" key="2">
    <source>
        <dbReference type="Proteomes" id="UP000642819"/>
    </source>
</evidence>
<comment type="caution">
    <text evidence="1">The sequence shown here is derived from an EMBL/GenBank/DDBJ whole genome shotgun (WGS) entry which is preliminary data.</text>
</comment>
<gene>
    <name evidence="1" type="ORF">GCM10008096_29050</name>
</gene>
<accession>A0ABQ3GMA4</accession>
<keyword evidence="2" id="KW-1185">Reference proteome</keyword>
<name>A0ABQ3GMA4_9MICC</name>